<keyword evidence="1" id="KW-1133">Transmembrane helix</keyword>
<dbReference type="AlphaFoldDB" id="A0A7T5UQY9"/>
<accession>A0A7T5UQY9</accession>
<organism evidence="2">
    <name type="scientific">Candidatus Sungiibacteriota bacterium</name>
    <dbReference type="NCBI Taxonomy" id="2750080"/>
    <lineage>
        <taxon>Bacteria</taxon>
        <taxon>Candidatus Sungiibacteriota</taxon>
    </lineage>
</organism>
<evidence type="ECO:0000256" key="1">
    <source>
        <dbReference type="SAM" id="Phobius"/>
    </source>
</evidence>
<name>A0A7T5UQY9_9BACT</name>
<sequence length="127" mass="14346">MKPLIKFLDAIRRLPEEVRRALAITSTVAAALIIFWAWRAAVVSRLERPEEFRMVRETPISTEKNVSSEPDVLAPSAGLVETFQSLEKFIVPKQGTDQKSMGSKRNILASISSGLEKAWRYVYDPLK</sequence>
<dbReference type="EMBL" id="CP066690">
    <property type="protein sequence ID" value="QQG45610.1"/>
    <property type="molecule type" value="Genomic_DNA"/>
</dbReference>
<evidence type="ECO:0000313" key="2">
    <source>
        <dbReference type="EMBL" id="QQG45610.1"/>
    </source>
</evidence>
<keyword evidence="1" id="KW-0472">Membrane</keyword>
<proteinExistence type="predicted"/>
<feature type="transmembrane region" description="Helical" evidence="1">
    <location>
        <begin position="21"/>
        <end position="38"/>
    </location>
</feature>
<keyword evidence="1" id="KW-0812">Transmembrane</keyword>
<protein>
    <submittedName>
        <fullName evidence="2">Uncharacterized protein</fullName>
    </submittedName>
</protein>
<dbReference type="Proteomes" id="UP000595618">
    <property type="component" value="Chromosome"/>
</dbReference>
<gene>
    <name evidence="2" type="ORF">HYW89_01665</name>
</gene>
<reference evidence="2" key="1">
    <citation type="submission" date="2020-07" db="EMBL/GenBank/DDBJ databases">
        <title>Huge and variable diversity of episymbiotic CPR bacteria and DPANN archaea in groundwater ecosystems.</title>
        <authorList>
            <person name="He C.Y."/>
            <person name="Keren R."/>
            <person name="Whittaker M."/>
            <person name="Farag I.F."/>
            <person name="Doudna J."/>
            <person name="Cate J.H.D."/>
            <person name="Banfield J.F."/>
        </authorList>
    </citation>
    <scope>NUCLEOTIDE SEQUENCE [LARGE SCALE GENOMIC DNA]</scope>
    <source>
        <strain evidence="2">NC_groundwater_541_Ag_S-0.1um_46_50</strain>
    </source>
</reference>